<protein>
    <submittedName>
        <fullName evidence="2">Uncharacterized protein</fullName>
    </submittedName>
</protein>
<proteinExistence type="predicted"/>
<name>A0A6I6SUJ2_9GAMM</name>
<evidence type="ECO:0000256" key="1">
    <source>
        <dbReference type="SAM" id="Phobius"/>
    </source>
</evidence>
<evidence type="ECO:0000313" key="2">
    <source>
        <dbReference type="EMBL" id="QHC50753.1"/>
    </source>
</evidence>
<gene>
    <name evidence="2" type="ORF">EKK97_15805</name>
</gene>
<sequence length="117" mass="12260">MSAPSLDLHAFATGFAALAVAVSLVIGLLPARQAIDDFEAPQVLVAFFLPGKPARTSRDAIREVGALPRQVLLGGMLVSFVAWHPQQVERLERGGAFALTLPSRPGFALGCTVSAPP</sequence>
<feature type="transmembrane region" description="Helical" evidence="1">
    <location>
        <begin position="6"/>
        <end position="29"/>
    </location>
</feature>
<dbReference type="EMBL" id="CP035042">
    <property type="protein sequence ID" value="QHC50753.1"/>
    <property type="molecule type" value="Genomic_DNA"/>
</dbReference>
<keyword evidence="1" id="KW-1133">Transmembrane helix</keyword>
<organism evidence="2 3">
    <name type="scientific">Billgrantia tianxiuensis</name>
    <dbReference type="NCBI Taxonomy" id="2497861"/>
    <lineage>
        <taxon>Bacteria</taxon>
        <taxon>Pseudomonadati</taxon>
        <taxon>Pseudomonadota</taxon>
        <taxon>Gammaproteobacteria</taxon>
        <taxon>Oceanospirillales</taxon>
        <taxon>Halomonadaceae</taxon>
        <taxon>Billgrantia</taxon>
    </lineage>
</organism>
<dbReference type="AlphaFoldDB" id="A0A6I6SUJ2"/>
<accession>A0A6I6SUJ2</accession>
<dbReference type="Proteomes" id="UP000464013">
    <property type="component" value="Chromosome"/>
</dbReference>
<dbReference type="KEGG" id="htx:EKK97_15805"/>
<reference evidence="2 3" key="1">
    <citation type="submission" date="2019-01" db="EMBL/GenBank/DDBJ databases">
        <title>Complete genome of a denitifying bacterium Halomons sp. BC-M4-5.</title>
        <authorList>
            <person name="Wang L."/>
            <person name="Shao Z."/>
        </authorList>
    </citation>
    <scope>NUCLEOTIDE SEQUENCE [LARGE SCALE GENOMIC DNA]</scope>
    <source>
        <strain evidence="2 3">BC-M4-5</strain>
    </source>
</reference>
<keyword evidence="1" id="KW-0472">Membrane</keyword>
<dbReference type="OrthoDB" id="9984280at2"/>
<dbReference type="RefSeq" id="WP_159553332.1">
    <property type="nucleotide sequence ID" value="NZ_CP035042.1"/>
</dbReference>
<keyword evidence="1" id="KW-0812">Transmembrane</keyword>
<evidence type="ECO:0000313" key="3">
    <source>
        <dbReference type="Proteomes" id="UP000464013"/>
    </source>
</evidence>
<keyword evidence="3" id="KW-1185">Reference proteome</keyword>